<feature type="binding site" evidence="9 12">
    <location>
        <begin position="364"/>
        <end position="371"/>
    </location>
    <ligand>
        <name>ATP</name>
        <dbReference type="ChEBI" id="CHEBI:30616"/>
    </ligand>
</feature>
<dbReference type="Gene3D" id="3.40.50.300">
    <property type="entry name" value="P-loop containing nucleotide triphosphate hydrolases"/>
    <property type="match status" value="1"/>
</dbReference>
<dbReference type="InterPro" id="IPR014721">
    <property type="entry name" value="Ribsml_uS5_D2-typ_fold_subgr"/>
</dbReference>
<evidence type="ECO:0000256" key="10">
    <source>
        <dbReference type="PIRNR" id="PIRNR001174"/>
    </source>
</evidence>
<keyword evidence="3 9" id="KW-0645">Protease</keyword>
<dbReference type="EC" id="3.4.21.53" evidence="9 10"/>
<dbReference type="SUPFAM" id="SSF52540">
    <property type="entry name" value="P-loop containing nucleoside triphosphate hydrolases"/>
    <property type="match status" value="1"/>
</dbReference>
<dbReference type="NCBIfam" id="NF008053">
    <property type="entry name" value="PRK10787.1"/>
    <property type="match status" value="1"/>
</dbReference>
<dbReference type="InterPro" id="IPR020568">
    <property type="entry name" value="Ribosomal_Su5_D2-typ_SF"/>
</dbReference>
<dbReference type="Pfam" id="PF05362">
    <property type="entry name" value="Lon_C"/>
    <property type="match status" value="1"/>
</dbReference>
<dbReference type="CDD" id="cd19500">
    <property type="entry name" value="RecA-like_Lon"/>
    <property type="match status" value="1"/>
</dbReference>
<comment type="subcellular location">
    <subcellularLocation>
        <location evidence="1 9 10">Cytoplasm</location>
    </subcellularLocation>
</comment>
<feature type="active site" evidence="9 11">
    <location>
        <position position="730"/>
    </location>
</feature>
<evidence type="ECO:0000259" key="16">
    <source>
        <dbReference type="PROSITE" id="PS51787"/>
    </source>
</evidence>
<dbReference type="OrthoDB" id="9803599at2"/>
<keyword evidence="5 9" id="KW-0378">Hydrolase</keyword>
<keyword evidence="7 9" id="KW-0067">ATP-binding</keyword>
<evidence type="ECO:0000256" key="1">
    <source>
        <dbReference type="ARBA" id="ARBA00004496"/>
    </source>
</evidence>
<dbReference type="PROSITE" id="PS51787">
    <property type="entry name" value="LON_N"/>
    <property type="match status" value="1"/>
</dbReference>
<dbReference type="GO" id="GO:0004176">
    <property type="term" value="F:ATP-dependent peptidase activity"/>
    <property type="evidence" value="ECO:0007669"/>
    <property type="project" value="UniProtKB-UniRule"/>
</dbReference>
<dbReference type="PANTHER" id="PTHR10046">
    <property type="entry name" value="ATP DEPENDENT LON PROTEASE FAMILY MEMBER"/>
    <property type="match status" value="1"/>
</dbReference>
<dbReference type="Gene3D" id="1.10.8.60">
    <property type="match status" value="1"/>
</dbReference>
<comment type="similarity">
    <text evidence="9 10 13">Belongs to the peptidase S16 family.</text>
</comment>
<evidence type="ECO:0000256" key="12">
    <source>
        <dbReference type="PIRSR" id="PIRSR001174-2"/>
    </source>
</evidence>
<dbReference type="EMBL" id="WBZC01000025">
    <property type="protein sequence ID" value="KAB3534779.1"/>
    <property type="molecule type" value="Genomic_DNA"/>
</dbReference>
<dbReference type="Gene3D" id="2.30.130.40">
    <property type="entry name" value="LON domain-like"/>
    <property type="match status" value="1"/>
</dbReference>
<dbReference type="InterPro" id="IPR027417">
    <property type="entry name" value="P-loop_NTPase"/>
</dbReference>
<keyword evidence="2 9" id="KW-0963">Cytoplasm</keyword>
<comment type="subunit">
    <text evidence="9 10">Homohexamer. Organized in a ring with a central cavity.</text>
</comment>
<dbReference type="GO" id="GO:0006515">
    <property type="term" value="P:protein quality control for misfolded or incompletely synthesized proteins"/>
    <property type="evidence" value="ECO:0007669"/>
    <property type="project" value="UniProtKB-UniRule"/>
</dbReference>
<dbReference type="NCBIfam" id="TIGR00763">
    <property type="entry name" value="lon"/>
    <property type="match status" value="1"/>
</dbReference>
<dbReference type="SUPFAM" id="SSF88697">
    <property type="entry name" value="PUA domain-like"/>
    <property type="match status" value="1"/>
</dbReference>
<keyword evidence="4 9" id="KW-0547">Nucleotide-binding</keyword>
<dbReference type="Gene3D" id="3.30.230.10">
    <property type="match status" value="1"/>
</dbReference>
<evidence type="ECO:0000256" key="5">
    <source>
        <dbReference type="ARBA" id="ARBA00022801"/>
    </source>
</evidence>
<dbReference type="Proteomes" id="UP000432715">
    <property type="component" value="Unassembled WGS sequence"/>
</dbReference>
<dbReference type="GO" id="GO:0043565">
    <property type="term" value="F:sequence-specific DNA binding"/>
    <property type="evidence" value="ECO:0007669"/>
    <property type="project" value="UniProtKB-UniRule"/>
</dbReference>
<dbReference type="PROSITE" id="PS51786">
    <property type="entry name" value="LON_PROTEOLYTIC"/>
    <property type="match status" value="1"/>
</dbReference>
<keyword evidence="6 9" id="KW-0720">Serine protease</keyword>
<comment type="caution">
    <text evidence="17">The sequence shown here is derived from an EMBL/GenBank/DDBJ whole genome shotgun (WGS) entry which is preliminary data.</text>
</comment>
<protein>
    <recommendedName>
        <fullName evidence="9 10">Lon protease</fullName>
        <ecNumber evidence="9 10">3.4.21.53</ecNumber>
    </recommendedName>
    <alternativeName>
        <fullName evidence="9">ATP-dependent protease La</fullName>
    </alternativeName>
</protein>
<dbReference type="GO" id="GO:0034605">
    <property type="term" value="P:cellular response to heat"/>
    <property type="evidence" value="ECO:0007669"/>
    <property type="project" value="UniProtKB-UniRule"/>
</dbReference>
<dbReference type="HAMAP" id="MF_01973">
    <property type="entry name" value="lon_bact"/>
    <property type="match status" value="1"/>
</dbReference>
<evidence type="ECO:0000256" key="9">
    <source>
        <dbReference type="HAMAP-Rule" id="MF_01973"/>
    </source>
</evidence>
<dbReference type="SUPFAM" id="SSF54211">
    <property type="entry name" value="Ribosomal protein S5 domain 2-like"/>
    <property type="match status" value="1"/>
</dbReference>
<dbReference type="InterPro" id="IPR003111">
    <property type="entry name" value="Lon_prtase_N"/>
</dbReference>
<dbReference type="FunFam" id="3.40.50.300:FF:000382">
    <property type="entry name" value="Lon protease homolog 2, peroxisomal"/>
    <property type="match status" value="1"/>
</dbReference>
<dbReference type="GO" id="GO:0005524">
    <property type="term" value="F:ATP binding"/>
    <property type="evidence" value="ECO:0007669"/>
    <property type="project" value="UniProtKB-UniRule"/>
</dbReference>
<dbReference type="InterPro" id="IPR027065">
    <property type="entry name" value="Lon_Prtase"/>
</dbReference>
<comment type="catalytic activity">
    <reaction evidence="9 10 13">
        <text>Hydrolysis of proteins in presence of ATP.</text>
        <dbReference type="EC" id="3.4.21.53"/>
    </reaction>
</comment>
<dbReference type="InterPro" id="IPR054594">
    <property type="entry name" value="Lon_lid"/>
</dbReference>
<keyword evidence="18" id="KW-1185">Reference proteome</keyword>
<keyword evidence="8 9" id="KW-0346">Stress response</keyword>
<evidence type="ECO:0000256" key="6">
    <source>
        <dbReference type="ARBA" id="ARBA00022825"/>
    </source>
</evidence>
<evidence type="ECO:0000313" key="17">
    <source>
        <dbReference type="EMBL" id="KAB3534779.1"/>
    </source>
</evidence>
<organism evidence="17 18">
    <name type="scientific">Alkaliphilus pronyensis</name>
    <dbReference type="NCBI Taxonomy" id="1482732"/>
    <lineage>
        <taxon>Bacteria</taxon>
        <taxon>Bacillati</taxon>
        <taxon>Bacillota</taxon>
        <taxon>Clostridia</taxon>
        <taxon>Peptostreptococcales</taxon>
        <taxon>Natronincolaceae</taxon>
        <taxon>Alkaliphilus</taxon>
    </lineage>
</organism>
<dbReference type="GO" id="GO:0005737">
    <property type="term" value="C:cytoplasm"/>
    <property type="evidence" value="ECO:0007669"/>
    <property type="project" value="UniProtKB-SubCell"/>
</dbReference>
<evidence type="ECO:0000256" key="4">
    <source>
        <dbReference type="ARBA" id="ARBA00022741"/>
    </source>
</evidence>
<keyword evidence="14" id="KW-0175">Coiled coil</keyword>
<dbReference type="Pfam" id="PF22667">
    <property type="entry name" value="Lon_lid"/>
    <property type="match status" value="1"/>
</dbReference>
<dbReference type="InterPro" id="IPR008269">
    <property type="entry name" value="Lon_proteolytic"/>
</dbReference>
<dbReference type="Pfam" id="PF02190">
    <property type="entry name" value="LON_substr_bdg"/>
    <property type="match status" value="1"/>
</dbReference>
<dbReference type="InterPro" id="IPR027543">
    <property type="entry name" value="Lon_bac"/>
</dbReference>
<reference evidence="17 18" key="1">
    <citation type="submission" date="2019-10" db="EMBL/GenBank/DDBJ databases">
        <title>Alkaliphilus serpentinus sp. nov. and Alkaliphilus pronyensis sp. nov., two novel anaerobic alkaliphilic species isolated from the serpentinized-hosted hydrothermal field of the Prony Bay (New Caledonia).</title>
        <authorList>
            <person name="Postec A."/>
        </authorList>
    </citation>
    <scope>NUCLEOTIDE SEQUENCE [LARGE SCALE GENOMIC DNA]</scope>
    <source>
        <strain evidence="17 18">LacV</strain>
    </source>
</reference>
<dbReference type="GO" id="GO:0004252">
    <property type="term" value="F:serine-type endopeptidase activity"/>
    <property type="evidence" value="ECO:0007669"/>
    <property type="project" value="UniProtKB-UniRule"/>
</dbReference>
<accession>A0A6I0F505</accession>
<evidence type="ECO:0000256" key="11">
    <source>
        <dbReference type="PIRSR" id="PIRSR001174-1"/>
    </source>
</evidence>
<dbReference type="SMART" id="SM00464">
    <property type="entry name" value="LON"/>
    <property type="match status" value="1"/>
</dbReference>
<dbReference type="InterPro" id="IPR003959">
    <property type="entry name" value="ATPase_AAA_core"/>
</dbReference>
<feature type="coiled-coil region" evidence="14">
    <location>
        <begin position="198"/>
        <end position="235"/>
    </location>
</feature>
<evidence type="ECO:0000256" key="2">
    <source>
        <dbReference type="ARBA" id="ARBA00022490"/>
    </source>
</evidence>
<evidence type="ECO:0000256" key="3">
    <source>
        <dbReference type="ARBA" id="ARBA00022670"/>
    </source>
</evidence>
<feature type="domain" description="Lon proteolytic" evidence="15">
    <location>
        <begin position="600"/>
        <end position="781"/>
    </location>
</feature>
<evidence type="ECO:0000313" key="18">
    <source>
        <dbReference type="Proteomes" id="UP000432715"/>
    </source>
</evidence>
<name>A0A6I0F505_9FIRM</name>
<dbReference type="Gene3D" id="1.20.58.1480">
    <property type="match status" value="1"/>
</dbReference>
<dbReference type="Pfam" id="PF00004">
    <property type="entry name" value="AAA"/>
    <property type="match status" value="1"/>
</dbReference>
<dbReference type="SMART" id="SM00382">
    <property type="entry name" value="AAA"/>
    <property type="match status" value="1"/>
</dbReference>
<feature type="active site" evidence="9 11">
    <location>
        <position position="687"/>
    </location>
</feature>
<dbReference type="GO" id="GO:0016887">
    <property type="term" value="F:ATP hydrolysis activity"/>
    <property type="evidence" value="ECO:0007669"/>
    <property type="project" value="UniProtKB-UniRule"/>
</dbReference>
<gene>
    <name evidence="9 17" type="primary">lon</name>
    <name evidence="17" type="ORF">F8154_07920</name>
</gene>
<dbReference type="FunFam" id="1.20.5.5270:FF:000002">
    <property type="entry name" value="Lon protease homolog"/>
    <property type="match status" value="1"/>
</dbReference>
<comment type="induction">
    <text evidence="9">By heat shock.</text>
</comment>
<sequence length="787" mass="89435">MERKEENRDTIMLKRSLPLIPLRGLTVFPYMVLHFDVGRERSINALEEAMVNDQMVFLASQKEVEVNLPTPKDFYQVGTVSKIKQMLKLPGDTIRVLVEGITRGRIKEVTQEEPYFMVDIEEEHHTKEVITDKSIEALMRSVLEAFEQYIEVSNKISPEILLTVSEIDIPGRLADTIAANIALKQTQKQEILEAFEPKSRLETLYKILLEEIEILEIEQKINNRVKKQINKVQKEYYLREQLKAIQKELGEDEAVVEEVDEFRQKLKKLKLPKEITEKIEREIDRLSRLSPASAETGVIRNYVDWILHLPWNKETKDKLNLKESARILDEDHYGLEKVKDRILEYLAIRQLAKSMKGPILCLVGPPGVGKTSIAKSIARALNRKFVRMSLGGVRDEAEIRGHRRTYVGAIPGRIISAMRQVGSNNPVFLLDEIDKLASDFRGDPAAALLEVLDPEQNNSFTDHYLEIPFSLSKVMFVTTANSLETIPRPLLDRMEVLRIPGYTEEEKLNIAQKYLLPKQIKEHGLKKSQLQISEKAVRDIINYYTRESGVRNLERQIANVCRKTAKRIIEEKVKLVRVNPQSLRRYLGNPVFRYELANQKDEVGVVRGLAWTPVGGDTLSIEVTPMEGTGKLVLTGQLGDVMKESAKAGISYIRSRADRFKIDKDFHNKLDIHIHIPEGATPKDGPSAGISMATAVISALLNVAVYKDIAMTGEITLRGRVLPIGGVKEKVLAARRAGINKVILPIGNQKDLDDIPDSIKRKMEFVLVEHMDEVLEHAIIRGDKNEN</sequence>
<evidence type="ECO:0000256" key="14">
    <source>
        <dbReference type="SAM" id="Coils"/>
    </source>
</evidence>
<dbReference type="InterPro" id="IPR015947">
    <property type="entry name" value="PUA-like_sf"/>
</dbReference>
<evidence type="ECO:0000256" key="13">
    <source>
        <dbReference type="PROSITE-ProRule" id="PRU01122"/>
    </source>
</evidence>
<feature type="domain" description="Lon N-terminal" evidence="16">
    <location>
        <begin position="17"/>
        <end position="212"/>
    </location>
</feature>
<dbReference type="InterPro" id="IPR046336">
    <property type="entry name" value="Lon_prtase_N_sf"/>
</dbReference>
<dbReference type="Gene3D" id="1.20.5.5270">
    <property type="match status" value="1"/>
</dbReference>
<dbReference type="RefSeq" id="WP_151861076.1">
    <property type="nucleotide sequence ID" value="NZ_WBZC01000025.1"/>
</dbReference>
<dbReference type="InterPro" id="IPR004815">
    <property type="entry name" value="Lon_bac/euk-typ"/>
</dbReference>
<evidence type="ECO:0000256" key="7">
    <source>
        <dbReference type="ARBA" id="ARBA00022840"/>
    </source>
</evidence>
<dbReference type="PRINTS" id="PR00830">
    <property type="entry name" value="ENDOLAPTASE"/>
</dbReference>
<proteinExistence type="evidence at transcript level"/>
<dbReference type="InterPro" id="IPR003593">
    <property type="entry name" value="AAA+_ATPase"/>
</dbReference>
<dbReference type="AlphaFoldDB" id="A0A6I0F505"/>
<dbReference type="PIRSF" id="PIRSF001174">
    <property type="entry name" value="Lon_proteas"/>
    <property type="match status" value="1"/>
</dbReference>
<evidence type="ECO:0000259" key="15">
    <source>
        <dbReference type="PROSITE" id="PS51786"/>
    </source>
</evidence>
<evidence type="ECO:0000256" key="8">
    <source>
        <dbReference type="ARBA" id="ARBA00023016"/>
    </source>
</evidence>
<comment type="function">
    <text evidence="9">ATP-dependent serine protease that mediates the selective degradation of mutant and abnormal proteins as well as certain short-lived regulatory proteins. Required for cellular homeostasis and for survival from DNA damage and developmental changes induced by stress. Degrades polypeptides processively to yield small peptide fragments that are 5 to 10 amino acids long. Binds to DNA in a double-stranded, site-specific manner.</text>
</comment>